<evidence type="ECO:0000313" key="10">
    <source>
        <dbReference type="Proteomes" id="UP001237448"/>
    </source>
</evidence>
<dbReference type="InterPro" id="IPR036909">
    <property type="entry name" value="Cyt_c-like_dom_sf"/>
</dbReference>
<accession>A0ABU0FC05</accession>
<sequence>MHYILKIAFVFAWLSAGFYPLRGIGRVSGFLALSLSVCVVLFPLAGEAPAQSPSTSSATPALDEPITPIPSPPAADPRKLALGESLFADRRLSHDGRLACSSCHDIRTNGALSRVSGTANAGAKMAFDTPTVFNAALSFRLNWEGNQRSLQSQAEASLKDPGGMAAGMDEVLDRLKAASDVASRFNEAYGHPPDRASLLDALEIYEESLVTPGSRFDRWLSGEAAQLSPNEQYGYRLFKSLGCASCHQGVNIGGNLFERVGIFRPLTSTQPRLLRVPSLRNIATTPPYFHDGSAPTLDDAVRRMALAQLDQRLPDVQVDAIVAFLNTLTGTYRGVPVTGPAP</sequence>
<evidence type="ECO:0000256" key="5">
    <source>
        <dbReference type="ARBA" id="ARBA00023004"/>
    </source>
</evidence>
<comment type="caution">
    <text evidence="9">The sequence shown here is derived from an EMBL/GenBank/DDBJ whole genome shotgun (WGS) entry which is preliminary data.</text>
</comment>
<keyword evidence="3 6" id="KW-0479">Metal-binding</keyword>
<dbReference type="GO" id="GO:0004130">
    <property type="term" value="F:cytochrome-c peroxidase activity"/>
    <property type="evidence" value="ECO:0007669"/>
    <property type="project" value="UniProtKB-EC"/>
</dbReference>
<evidence type="ECO:0000256" key="6">
    <source>
        <dbReference type="PROSITE-ProRule" id="PRU00433"/>
    </source>
</evidence>
<dbReference type="Gene3D" id="1.10.760.10">
    <property type="entry name" value="Cytochrome c-like domain"/>
    <property type="match status" value="2"/>
</dbReference>
<evidence type="ECO:0000256" key="2">
    <source>
        <dbReference type="ARBA" id="ARBA00022617"/>
    </source>
</evidence>
<dbReference type="EC" id="1.11.1.5" evidence="9"/>
<evidence type="ECO:0000256" key="7">
    <source>
        <dbReference type="SAM" id="MobiDB-lite"/>
    </source>
</evidence>
<dbReference type="RefSeq" id="WP_307425562.1">
    <property type="nucleotide sequence ID" value="NZ_JAUSVK010000001.1"/>
</dbReference>
<dbReference type="InterPro" id="IPR004852">
    <property type="entry name" value="Di-haem_cyt_c_peroxidsae"/>
</dbReference>
<organism evidence="9 10">
    <name type="scientific">Labrys monachus</name>
    <dbReference type="NCBI Taxonomy" id="217067"/>
    <lineage>
        <taxon>Bacteria</taxon>
        <taxon>Pseudomonadati</taxon>
        <taxon>Pseudomonadota</taxon>
        <taxon>Alphaproteobacteria</taxon>
        <taxon>Hyphomicrobiales</taxon>
        <taxon>Xanthobacteraceae</taxon>
        <taxon>Labrys</taxon>
    </lineage>
</organism>
<keyword evidence="9" id="KW-0575">Peroxidase</keyword>
<dbReference type="EMBL" id="JAUSVK010000001">
    <property type="protein sequence ID" value="MDQ0392139.1"/>
    <property type="molecule type" value="Genomic_DNA"/>
</dbReference>
<reference evidence="9 10" key="1">
    <citation type="submission" date="2023-07" db="EMBL/GenBank/DDBJ databases">
        <title>Genomic Encyclopedia of Type Strains, Phase IV (KMG-IV): sequencing the most valuable type-strain genomes for metagenomic binning, comparative biology and taxonomic classification.</title>
        <authorList>
            <person name="Goeker M."/>
        </authorList>
    </citation>
    <scope>NUCLEOTIDE SEQUENCE [LARGE SCALE GENOMIC DNA]</scope>
    <source>
        <strain evidence="9 10">DSM 5896</strain>
    </source>
</reference>
<keyword evidence="2 6" id="KW-0349">Heme</keyword>
<dbReference type="PANTHER" id="PTHR30600:SF7">
    <property type="entry name" value="CYTOCHROME C PEROXIDASE-RELATED"/>
    <property type="match status" value="1"/>
</dbReference>
<dbReference type="Pfam" id="PF03150">
    <property type="entry name" value="CCP_MauG"/>
    <property type="match status" value="1"/>
</dbReference>
<dbReference type="InterPro" id="IPR051395">
    <property type="entry name" value="Cytochrome_c_Peroxidase/MauG"/>
</dbReference>
<keyword evidence="5 6" id="KW-0408">Iron</keyword>
<keyword evidence="4 9" id="KW-0560">Oxidoreductase</keyword>
<protein>
    <submittedName>
        <fullName evidence="9">Cytochrome c peroxidase</fullName>
        <ecNumber evidence="9">1.11.1.5</ecNumber>
    </submittedName>
</protein>
<evidence type="ECO:0000256" key="1">
    <source>
        <dbReference type="ARBA" id="ARBA00004196"/>
    </source>
</evidence>
<evidence type="ECO:0000256" key="4">
    <source>
        <dbReference type="ARBA" id="ARBA00023002"/>
    </source>
</evidence>
<dbReference type="InterPro" id="IPR009056">
    <property type="entry name" value="Cyt_c-like_dom"/>
</dbReference>
<dbReference type="PANTHER" id="PTHR30600">
    <property type="entry name" value="CYTOCHROME C PEROXIDASE-RELATED"/>
    <property type="match status" value="1"/>
</dbReference>
<keyword evidence="10" id="KW-1185">Reference proteome</keyword>
<evidence type="ECO:0000313" key="9">
    <source>
        <dbReference type="EMBL" id="MDQ0392139.1"/>
    </source>
</evidence>
<evidence type="ECO:0000259" key="8">
    <source>
        <dbReference type="PROSITE" id="PS51007"/>
    </source>
</evidence>
<feature type="domain" description="Cytochrome c" evidence="8">
    <location>
        <begin position="229"/>
        <end position="329"/>
    </location>
</feature>
<gene>
    <name evidence="9" type="ORF">J3R73_001931</name>
</gene>
<dbReference type="PROSITE" id="PS51007">
    <property type="entry name" value="CYTC"/>
    <property type="match status" value="1"/>
</dbReference>
<evidence type="ECO:0000256" key="3">
    <source>
        <dbReference type="ARBA" id="ARBA00022723"/>
    </source>
</evidence>
<comment type="subcellular location">
    <subcellularLocation>
        <location evidence="1">Cell envelope</location>
    </subcellularLocation>
</comment>
<dbReference type="Pfam" id="PF00034">
    <property type="entry name" value="Cytochrom_C"/>
    <property type="match status" value="1"/>
</dbReference>
<dbReference type="SUPFAM" id="SSF46626">
    <property type="entry name" value="Cytochrome c"/>
    <property type="match status" value="2"/>
</dbReference>
<name>A0ABU0FC05_9HYPH</name>
<proteinExistence type="predicted"/>
<feature type="region of interest" description="Disordered" evidence="7">
    <location>
        <begin position="53"/>
        <end position="76"/>
    </location>
</feature>
<dbReference type="Proteomes" id="UP001237448">
    <property type="component" value="Unassembled WGS sequence"/>
</dbReference>